<geneLocation type="plasmid" evidence="4 5">
    <name>pCBA3104-01</name>
</geneLocation>
<accession>A0ABY4NDP8</accession>
<reference evidence="4" key="1">
    <citation type="submission" date="2022-05" db="EMBL/GenBank/DDBJ databases">
        <title>Genomic analysis of Brachybacterium sp. CBA3104.</title>
        <authorList>
            <person name="Roh S.W."/>
            <person name="Kim Y.B."/>
            <person name="Kim Y."/>
        </authorList>
    </citation>
    <scope>NUCLEOTIDE SEQUENCE</scope>
    <source>
        <strain evidence="4">CBA3104</strain>
        <plasmid evidence="4">pCBA3104-01</plasmid>
    </source>
</reference>
<proteinExistence type="inferred from homology"/>
<name>A0ABY4NDP8_9MICO</name>
<dbReference type="Proteomes" id="UP001055868">
    <property type="component" value="Plasmid pCBA3104-01"/>
</dbReference>
<evidence type="ECO:0000313" key="4">
    <source>
        <dbReference type="EMBL" id="UQN31823.1"/>
    </source>
</evidence>
<evidence type="ECO:0000256" key="2">
    <source>
        <dbReference type="SAM" id="MobiDB-lite"/>
    </source>
</evidence>
<dbReference type="CDD" id="cd01130">
    <property type="entry name" value="VirB11-like_ATPase"/>
    <property type="match status" value="1"/>
</dbReference>
<dbReference type="RefSeq" id="WP_249481247.1">
    <property type="nucleotide sequence ID" value="NZ_CP097219.1"/>
</dbReference>
<gene>
    <name evidence="4" type="ORF">M4486_19730</name>
</gene>
<evidence type="ECO:0000256" key="1">
    <source>
        <dbReference type="ARBA" id="ARBA00006611"/>
    </source>
</evidence>
<dbReference type="Pfam" id="PF00437">
    <property type="entry name" value="T2SSE"/>
    <property type="match status" value="1"/>
</dbReference>
<dbReference type="Gene3D" id="3.30.450.380">
    <property type="match status" value="1"/>
</dbReference>
<dbReference type="Gene3D" id="3.40.50.300">
    <property type="entry name" value="P-loop containing nucleotide triphosphate hydrolases"/>
    <property type="match status" value="1"/>
</dbReference>
<sequence>MTPQNPQPQDLPDFDSLALADFDDSAAMAATPNPLTRHKADAAAVPSPTSLDHPAPPPSRFTDWKVVQRIRNEVANAIAAENQPGTDEQDRRAQAMSLIGNYISDEENHRLDRGEVQWTNAERRAITQAVMESLFGFGRLQPLLDDPTIENIEIYGYDDVLIQRTGNAFEQAEPVAESDEDLLSTLAFYARENGQSFDPNHPRLHMSLGPTARLYATGWVVDQPIATIRVHRLVDIDLAGLVDLGLMPPDLASFLRAAVRAKKSIMVGGAQGAGKTTLLRGLVNEIDPWEKLATLESTAELHLHQLGKERHRRLIALEAVPGNDEKDANGRPIGEITMDDWAHDSFRMNLDRLVVGEVLGSEIIAMFEAMQTGAGSLSTIHAKSSATIPERIVTLARKDGRVTEDFARRQVAENIDLAVYVDMVKTRNPWTGESSLTRRITDVTTYQPGEDGRVAFTRLWGLEEDQIIHQMSPEWIDDLRPFLDEDQVA</sequence>
<dbReference type="InterPro" id="IPR050921">
    <property type="entry name" value="T4SS_GSP_E_ATPase"/>
</dbReference>
<feature type="domain" description="Bacterial type II secretion system protein E" evidence="3">
    <location>
        <begin position="226"/>
        <end position="402"/>
    </location>
</feature>
<dbReference type="PANTHER" id="PTHR30486">
    <property type="entry name" value="TWITCHING MOTILITY PROTEIN PILT"/>
    <property type="match status" value="1"/>
</dbReference>
<keyword evidence="4" id="KW-0614">Plasmid</keyword>
<evidence type="ECO:0000313" key="5">
    <source>
        <dbReference type="Proteomes" id="UP001055868"/>
    </source>
</evidence>
<dbReference type="PANTHER" id="PTHR30486:SF6">
    <property type="entry name" value="TYPE IV PILUS RETRACTATION ATPASE PILT"/>
    <property type="match status" value="1"/>
</dbReference>
<protein>
    <submittedName>
        <fullName evidence="4">CpaF/VirB11 family protein</fullName>
    </submittedName>
</protein>
<dbReference type="SUPFAM" id="SSF52540">
    <property type="entry name" value="P-loop containing nucleoside triphosphate hydrolases"/>
    <property type="match status" value="1"/>
</dbReference>
<feature type="region of interest" description="Disordered" evidence="2">
    <location>
        <begin position="28"/>
        <end position="60"/>
    </location>
</feature>
<dbReference type="EMBL" id="CP097219">
    <property type="protein sequence ID" value="UQN31823.1"/>
    <property type="molecule type" value="Genomic_DNA"/>
</dbReference>
<organism evidence="4 5">
    <name type="scientific">Brachybacterium kimchii</name>
    <dbReference type="NCBI Taxonomy" id="2942909"/>
    <lineage>
        <taxon>Bacteria</taxon>
        <taxon>Bacillati</taxon>
        <taxon>Actinomycetota</taxon>
        <taxon>Actinomycetes</taxon>
        <taxon>Micrococcales</taxon>
        <taxon>Dermabacteraceae</taxon>
        <taxon>Brachybacterium</taxon>
    </lineage>
</organism>
<keyword evidence="5" id="KW-1185">Reference proteome</keyword>
<dbReference type="InterPro" id="IPR027417">
    <property type="entry name" value="P-loop_NTPase"/>
</dbReference>
<comment type="similarity">
    <text evidence="1">Belongs to the GSP E family.</text>
</comment>
<dbReference type="InterPro" id="IPR001482">
    <property type="entry name" value="T2SS/T4SS_dom"/>
</dbReference>
<evidence type="ECO:0000259" key="3">
    <source>
        <dbReference type="Pfam" id="PF00437"/>
    </source>
</evidence>